<dbReference type="GO" id="GO:0005886">
    <property type="term" value="C:plasma membrane"/>
    <property type="evidence" value="ECO:0007669"/>
    <property type="project" value="UniProtKB-SubCell"/>
</dbReference>
<evidence type="ECO:0000313" key="9">
    <source>
        <dbReference type="Proteomes" id="UP000655225"/>
    </source>
</evidence>
<evidence type="ECO:0000256" key="2">
    <source>
        <dbReference type="ARBA" id="ARBA00022475"/>
    </source>
</evidence>
<keyword evidence="2" id="KW-1003">Cell membrane</keyword>
<feature type="region of interest" description="Disordered" evidence="6">
    <location>
        <begin position="282"/>
        <end position="350"/>
    </location>
</feature>
<dbReference type="CDD" id="cd06464">
    <property type="entry name" value="ACD_sHsps-like"/>
    <property type="match status" value="1"/>
</dbReference>
<dbReference type="PANTHER" id="PTHR43670:SF130">
    <property type="entry name" value="INACTIVE PROTEIN RESTRICTED TEV MOVEMENT 2-LIKE"/>
    <property type="match status" value="1"/>
</dbReference>
<proteinExistence type="inferred from homology"/>
<dbReference type="OrthoDB" id="1431247at2759"/>
<dbReference type="Proteomes" id="UP000655225">
    <property type="component" value="Unassembled WGS sequence"/>
</dbReference>
<accession>A0A835D4F1</accession>
<comment type="similarity">
    <text evidence="4 5">Belongs to the small heat shock protein (HSP20) family.</text>
</comment>
<name>A0A835D4F1_TETSI</name>
<feature type="compositionally biased region" description="Basic and acidic residues" evidence="6">
    <location>
        <begin position="324"/>
        <end position="350"/>
    </location>
</feature>
<dbReference type="AlphaFoldDB" id="A0A835D4F1"/>
<dbReference type="Pfam" id="PF00011">
    <property type="entry name" value="HSP20"/>
    <property type="match status" value="1"/>
</dbReference>
<dbReference type="GO" id="GO:0034605">
    <property type="term" value="P:cellular response to heat"/>
    <property type="evidence" value="ECO:0007669"/>
    <property type="project" value="TreeGrafter"/>
</dbReference>
<reference evidence="8 9" key="1">
    <citation type="submission" date="2020-04" db="EMBL/GenBank/DDBJ databases">
        <title>Plant Genome Project.</title>
        <authorList>
            <person name="Zhang R.-G."/>
        </authorList>
    </citation>
    <scope>NUCLEOTIDE SEQUENCE [LARGE SCALE GENOMIC DNA]</scope>
    <source>
        <strain evidence="8">YNK0</strain>
        <tissue evidence="8">Leaf</tissue>
    </source>
</reference>
<sequence>MAAGISKPIMINFRAKAEDEINILINPRQQRTQVLFDNDSEREPTPAAFMPENSSEATPIAAEILPTAVEATDAAARSPRRIRKRPAWMEDYESQRFTTTILKNILYRKPKATGEVEAIAASNACCFITLLPNGSSFLLEGKRNLTLYHKAVVTRGRRWTGERSDSRKLTYEDFQPSFDWTHESNCHVLLVDLPGFKKEEVKLQVDNLGKVTVSGERRITYSRYSRFKKEFSVPEDSDIGKISGKFEGGLLFVIIPKKAIERVEEYKEENVSAKKVEEKNIQGKPSIEENPKKATKREEEPKKEKESAINIEEDTKQKISNNEENPKKEDIKNDLGHGIRDERKGESERYSVKEGWNRVRGMKTEKEGLEVGTMESVIEKISKNKQVLITAVLAFSLGFYLSRKLQSTGE</sequence>
<evidence type="ECO:0000256" key="5">
    <source>
        <dbReference type="RuleBase" id="RU003616"/>
    </source>
</evidence>
<organism evidence="8 9">
    <name type="scientific">Tetracentron sinense</name>
    <name type="common">Spur-leaf</name>
    <dbReference type="NCBI Taxonomy" id="13715"/>
    <lineage>
        <taxon>Eukaryota</taxon>
        <taxon>Viridiplantae</taxon>
        <taxon>Streptophyta</taxon>
        <taxon>Embryophyta</taxon>
        <taxon>Tracheophyta</taxon>
        <taxon>Spermatophyta</taxon>
        <taxon>Magnoliopsida</taxon>
        <taxon>Trochodendrales</taxon>
        <taxon>Trochodendraceae</taxon>
        <taxon>Tetracentron</taxon>
    </lineage>
</organism>
<evidence type="ECO:0000256" key="4">
    <source>
        <dbReference type="PROSITE-ProRule" id="PRU00285"/>
    </source>
</evidence>
<keyword evidence="9" id="KW-1185">Reference proteome</keyword>
<protein>
    <recommendedName>
        <fullName evidence="7">SHSP domain-containing protein</fullName>
    </recommendedName>
</protein>
<dbReference type="PANTHER" id="PTHR43670">
    <property type="entry name" value="HEAT SHOCK PROTEIN 26"/>
    <property type="match status" value="1"/>
</dbReference>
<evidence type="ECO:0000256" key="1">
    <source>
        <dbReference type="ARBA" id="ARBA00004162"/>
    </source>
</evidence>
<dbReference type="InterPro" id="IPR008978">
    <property type="entry name" value="HSP20-like_chaperone"/>
</dbReference>
<evidence type="ECO:0000256" key="3">
    <source>
        <dbReference type="ARBA" id="ARBA00022821"/>
    </source>
</evidence>
<dbReference type="GO" id="GO:0006952">
    <property type="term" value="P:defense response"/>
    <property type="evidence" value="ECO:0007669"/>
    <property type="project" value="UniProtKB-KW"/>
</dbReference>
<dbReference type="Gene3D" id="2.60.40.790">
    <property type="match status" value="1"/>
</dbReference>
<dbReference type="SUPFAM" id="SSF49764">
    <property type="entry name" value="HSP20-like chaperones"/>
    <property type="match status" value="1"/>
</dbReference>
<comment type="caution">
    <text evidence="8">The sequence shown here is derived from an EMBL/GenBank/DDBJ whole genome shotgun (WGS) entry which is preliminary data.</text>
</comment>
<feature type="compositionally biased region" description="Basic and acidic residues" evidence="6">
    <location>
        <begin position="282"/>
        <end position="317"/>
    </location>
</feature>
<keyword evidence="3" id="KW-0611">Plant defense</keyword>
<feature type="domain" description="SHSP" evidence="7">
    <location>
        <begin position="169"/>
        <end position="274"/>
    </location>
</feature>
<evidence type="ECO:0000256" key="6">
    <source>
        <dbReference type="SAM" id="MobiDB-lite"/>
    </source>
</evidence>
<gene>
    <name evidence="8" type="ORF">HHK36_024783</name>
</gene>
<keyword evidence="2" id="KW-0472">Membrane</keyword>
<dbReference type="EMBL" id="JABCRI010000018">
    <property type="protein sequence ID" value="KAF8390258.1"/>
    <property type="molecule type" value="Genomic_DNA"/>
</dbReference>
<comment type="subcellular location">
    <subcellularLocation>
        <location evidence="1">Cell membrane</location>
        <topology evidence="1">Single-pass membrane protein</topology>
    </subcellularLocation>
</comment>
<dbReference type="InterPro" id="IPR002068">
    <property type="entry name" value="A-crystallin/Hsp20_dom"/>
</dbReference>
<evidence type="ECO:0000313" key="8">
    <source>
        <dbReference type="EMBL" id="KAF8390258.1"/>
    </source>
</evidence>
<dbReference type="PROSITE" id="PS01031">
    <property type="entry name" value="SHSP"/>
    <property type="match status" value="1"/>
</dbReference>
<evidence type="ECO:0000259" key="7">
    <source>
        <dbReference type="PROSITE" id="PS01031"/>
    </source>
</evidence>